<dbReference type="SUPFAM" id="SSF56925">
    <property type="entry name" value="OMPA-like"/>
    <property type="match status" value="1"/>
</dbReference>
<evidence type="ECO:0008006" key="3">
    <source>
        <dbReference type="Google" id="ProtNLM"/>
    </source>
</evidence>
<protein>
    <recommendedName>
        <fullName evidence="3">Outer membrane protein beta-barrel domain-containing protein</fullName>
    </recommendedName>
</protein>
<dbReference type="EMBL" id="LNZA01000001">
    <property type="protein sequence ID" value="KTD72569.1"/>
    <property type="molecule type" value="Genomic_DNA"/>
</dbReference>
<dbReference type="AlphaFoldDB" id="A0A0W0ZUI8"/>
<dbReference type="PATRIC" id="fig|40335.7.peg.432"/>
<evidence type="ECO:0000313" key="1">
    <source>
        <dbReference type="EMBL" id="KTD72569.1"/>
    </source>
</evidence>
<dbReference type="Proteomes" id="UP000054693">
    <property type="component" value="Unassembled WGS sequence"/>
</dbReference>
<dbReference type="OrthoDB" id="5643866at2"/>
<name>A0A0W0ZUI8_9GAMM</name>
<proteinExistence type="predicted"/>
<dbReference type="RefSeq" id="WP_058519707.1">
    <property type="nucleotide sequence ID" value="NZ_CAAAIP010000010.1"/>
</dbReference>
<reference evidence="1 2" key="1">
    <citation type="submission" date="2015-11" db="EMBL/GenBank/DDBJ databases">
        <title>Genomic analysis of 38 Legionella species identifies large and diverse effector repertoires.</title>
        <authorList>
            <person name="Burstein D."/>
            <person name="Amaro F."/>
            <person name="Zusman T."/>
            <person name="Lifshitz Z."/>
            <person name="Cohen O."/>
            <person name="Gilbert J.A."/>
            <person name="Pupko T."/>
            <person name="Shuman H.A."/>
            <person name="Segal G."/>
        </authorList>
    </citation>
    <scope>NUCLEOTIDE SEQUENCE [LARGE SCALE GENOMIC DNA]</scope>
    <source>
        <strain evidence="1 2">ATCC 49180</strain>
    </source>
</reference>
<dbReference type="InterPro" id="IPR011250">
    <property type="entry name" value="OMP/PagP_B-barrel"/>
</dbReference>
<sequence>MVRTGVDSDIFNQSIYQGLFSSLINVLHSKFFKTAAFCYQPTIVHQGPAGFLKRGSSRFLGLSLGCMALPVVAGSMGGTGGPVSHPWSLTGSLGYTVYEDMYRGDGQTAVGRFAIGRDVYTGHSLTWGLEMGVQNGNTMRYFPSQAAVDALGGLPIQTTVKPMLDLLATLKSNSFGTTPVFAQLKGGIAYRRWQFNDRDSINDKSQIAGEVQAGLGCAISERASLSLSYQGVFGSNPDFRFNADSATGRVSNIPIQNGVLLGLMVAV</sequence>
<organism evidence="1 2">
    <name type="scientific">Legionella tucsonensis</name>
    <dbReference type="NCBI Taxonomy" id="40335"/>
    <lineage>
        <taxon>Bacteria</taxon>
        <taxon>Pseudomonadati</taxon>
        <taxon>Pseudomonadota</taxon>
        <taxon>Gammaproteobacteria</taxon>
        <taxon>Legionellales</taxon>
        <taxon>Legionellaceae</taxon>
        <taxon>Legionella</taxon>
    </lineage>
</organism>
<comment type="caution">
    <text evidence="1">The sequence shown here is derived from an EMBL/GenBank/DDBJ whole genome shotgun (WGS) entry which is preliminary data.</text>
</comment>
<keyword evidence="2" id="KW-1185">Reference proteome</keyword>
<accession>A0A0W0ZUI8</accession>
<gene>
    <name evidence="1" type="ORF">Ltuc_0416</name>
</gene>
<evidence type="ECO:0000313" key="2">
    <source>
        <dbReference type="Proteomes" id="UP000054693"/>
    </source>
</evidence>